<proteinExistence type="predicted"/>
<dbReference type="AlphaFoldDB" id="A0A5S9F1F6"/>
<sequence>MKTRYRIGYPYANPSPEKLRDVVVVLEPNNYAGYREVRDSNHNIYVLPSSDPGPPILNLCHHGVSGTIIEQNDHSKTSIAQNGRINGAGVSMQLALVLAAFAQYEHNKAQNLPLVLLSAAIAKPIGAPPFLDATIKTYCDANEVEEDIIKKYNAAKMAKAVALVLPTRDAHILSQKLQQKVNDITIFRQQLSNEKPCIVAADDVSLPQLAAHLGICKFHYTSSKKRTSLSRKLVQSLLITFAATCLFWWPWVSPKDLKIHDENFNAANYQVTYFANSSQIDRFPQHANAQLVPNSNQRKLYISLKVKQGDINAAVFFAQPYQPTKHGALYALTFKATALCNQATVGNDMDHNGRLYFYFALEQDGKIYITNKAHELLLNDFRICEETATQNNFKEFANSYLHTNESVQPDFSASGSQIKYGFIFFGGTKSTAYIGTCGYVEKWSVTIKRSKS</sequence>
<organism evidence="2 3">
    <name type="scientific">Uabimicrobium amorphum</name>
    <dbReference type="NCBI Taxonomy" id="2596890"/>
    <lineage>
        <taxon>Bacteria</taxon>
        <taxon>Pseudomonadati</taxon>
        <taxon>Planctomycetota</taxon>
        <taxon>Candidatus Uabimicrobiia</taxon>
        <taxon>Candidatus Uabimicrobiales</taxon>
        <taxon>Candidatus Uabimicrobiaceae</taxon>
        <taxon>Candidatus Uabimicrobium</taxon>
    </lineage>
</organism>
<reference evidence="2 3" key="1">
    <citation type="submission" date="2019-08" db="EMBL/GenBank/DDBJ databases">
        <title>Complete genome sequence of Candidatus Uab amorphum.</title>
        <authorList>
            <person name="Shiratori T."/>
            <person name="Suzuki S."/>
            <person name="Kakizawa Y."/>
            <person name="Ishida K."/>
        </authorList>
    </citation>
    <scope>NUCLEOTIDE SEQUENCE [LARGE SCALE GENOMIC DNA]</scope>
    <source>
        <strain evidence="2 3">SRT547</strain>
    </source>
</reference>
<name>A0A5S9F1F6_UABAM</name>
<evidence type="ECO:0000256" key="1">
    <source>
        <dbReference type="SAM" id="Phobius"/>
    </source>
</evidence>
<dbReference type="Proteomes" id="UP000326354">
    <property type="component" value="Chromosome"/>
</dbReference>
<evidence type="ECO:0000313" key="3">
    <source>
        <dbReference type="Proteomes" id="UP000326354"/>
    </source>
</evidence>
<evidence type="ECO:0000313" key="2">
    <source>
        <dbReference type="EMBL" id="BBM82352.1"/>
    </source>
</evidence>
<keyword evidence="3" id="KW-1185">Reference proteome</keyword>
<protein>
    <submittedName>
        <fullName evidence="2">Uncharacterized protein</fullName>
    </submittedName>
</protein>
<dbReference type="EMBL" id="AP019860">
    <property type="protein sequence ID" value="BBM82352.1"/>
    <property type="molecule type" value="Genomic_DNA"/>
</dbReference>
<accession>A0A5S9F1F6</accession>
<keyword evidence="1" id="KW-1133">Transmembrane helix</keyword>
<keyword evidence="1" id="KW-0812">Transmembrane</keyword>
<gene>
    <name evidence="2" type="ORF">UABAM_00695</name>
</gene>
<keyword evidence="1" id="KW-0472">Membrane</keyword>
<dbReference type="KEGG" id="uam:UABAM_00695"/>
<dbReference type="RefSeq" id="WP_151966600.1">
    <property type="nucleotide sequence ID" value="NZ_AP019860.1"/>
</dbReference>
<feature type="transmembrane region" description="Helical" evidence="1">
    <location>
        <begin position="233"/>
        <end position="251"/>
    </location>
</feature>